<reference evidence="4 5" key="1">
    <citation type="journal article" date="2018" name="J. Allergy Clin. Immunol.">
        <title>High-quality assembly of Dermatophagoides pteronyssinus genome and transcriptome reveals a wide range of novel allergens.</title>
        <authorList>
            <person name="Liu X.Y."/>
            <person name="Yang K.Y."/>
            <person name="Wang M.Q."/>
            <person name="Kwok J.S."/>
            <person name="Zeng X."/>
            <person name="Yang Z."/>
            <person name="Xiao X.J."/>
            <person name="Lau C.P."/>
            <person name="Li Y."/>
            <person name="Huang Z.M."/>
            <person name="Ba J.G."/>
            <person name="Yim A.K."/>
            <person name="Ouyang C.Y."/>
            <person name="Ngai S.M."/>
            <person name="Chan T.F."/>
            <person name="Leung E.L."/>
            <person name="Liu L."/>
            <person name="Liu Z.G."/>
            <person name="Tsui S.K."/>
        </authorList>
    </citation>
    <scope>NUCLEOTIDE SEQUENCE [LARGE SCALE GENOMIC DNA]</scope>
    <source>
        <strain evidence="4">Derp</strain>
    </source>
</reference>
<protein>
    <recommendedName>
        <fullName evidence="3">Phorbol-ester/DAG-type domain-containing protein</fullName>
    </recommendedName>
</protein>
<dbReference type="InterPro" id="IPR046349">
    <property type="entry name" value="C1-like_sf"/>
</dbReference>
<dbReference type="PRINTS" id="PR00008">
    <property type="entry name" value="DAGPEDOMAIN"/>
</dbReference>
<keyword evidence="5" id="KW-1185">Reference proteome</keyword>
<dbReference type="PANTHER" id="PTHR22968:SF14">
    <property type="entry name" value="PROTEIN KINASE C"/>
    <property type="match status" value="1"/>
</dbReference>
<feature type="domain" description="Phorbol-ester/DAG-type" evidence="3">
    <location>
        <begin position="91"/>
        <end position="141"/>
    </location>
</feature>
<dbReference type="EMBL" id="NJHN03000062">
    <property type="protein sequence ID" value="KAH9418585.1"/>
    <property type="molecule type" value="Genomic_DNA"/>
</dbReference>
<dbReference type="CDD" id="cd20793">
    <property type="entry name" value="C1_cPKC_nPKC_rpt2"/>
    <property type="match status" value="2"/>
</dbReference>
<proteinExistence type="predicted"/>
<dbReference type="InterPro" id="IPR020454">
    <property type="entry name" value="DAG/PE-bd"/>
</dbReference>
<reference evidence="4 5" key="2">
    <citation type="journal article" date="2022" name="Mol. Biol. Evol.">
        <title>Comparative Genomics Reveals Insights into the Divergent Evolution of Astigmatic Mites and Household Pest Adaptations.</title>
        <authorList>
            <person name="Xiong Q."/>
            <person name="Wan A.T."/>
            <person name="Liu X."/>
            <person name="Fung C.S."/>
            <person name="Xiao X."/>
            <person name="Malainual N."/>
            <person name="Hou J."/>
            <person name="Wang L."/>
            <person name="Wang M."/>
            <person name="Yang K.Y."/>
            <person name="Cui Y."/>
            <person name="Leung E.L."/>
            <person name="Nong W."/>
            <person name="Shin S.K."/>
            <person name="Au S.W."/>
            <person name="Jeong K.Y."/>
            <person name="Chew F.T."/>
            <person name="Hui J.H."/>
            <person name="Leung T.F."/>
            <person name="Tungtrongchitr A."/>
            <person name="Zhong N."/>
            <person name="Liu Z."/>
            <person name="Tsui S.K."/>
        </authorList>
    </citation>
    <scope>NUCLEOTIDE SEQUENCE [LARGE SCALE GENOMIC DNA]</scope>
    <source>
        <strain evidence="4">Derp</strain>
    </source>
</reference>
<dbReference type="SUPFAM" id="SSF57889">
    <property type="entry name" value="Cysteine-rich domain"/>
    <property type="match status" value="4"/>
</dbReference>
<comment type="caution">
    <text evidence="4">The sequence shown here is derived from an EMBL/GenBank/DDBJ whole genome shotgun (WGS) entry which is preliminary data.</text>
</comment>
<dbReference type="Gene3D" id="3.30.60.20">
    <property type="match status" value="4"/>
</dbReference>
<dbReference type="Proteomes" id="UP000887458">
    <property type="component" value="Unassembled WGS sequence"/>
</dbReference>
<organism evidence="4 5">
    <name type="scientific">Dermatophagoides pteronyssinus</name>
    <name type="common">European house dust mite</name>
    <dbReference type="NCBI Taxonomy" id="6956"/>
    <lineage>
        <taxon>Eukaryota</taxon>
        <taxon>Metazoa</taxon>
        <taxon>Ecdysozoa</taxon>
        <taxon>Arthropoda</taxon>
        <taxon>Chelicerata</taxon>
        <taxon>Arachnida</taxon>
        <taxon>Acari</taxon>
        <taxon>Acariformes</taxon>
        <taxon>Sarcoptiformes</taxon>
        <taxon>Astigmata</taxon>
        <taxon>Psoroptidia</taxon>
        <taxon>Analgoidea</taxon>
        <taxon>Pyroglyphidae</taxon>
        <taxon>Dermatophagoidinae</taxon>
        <taxon>Dermatophagoides</taxon>
    </lineage>
</organism>
<dbReference type="Pfam" id="PF00130">
    <property type="entry name" value="C1_1"/>
    <property type="match status" value="4"/>
</dbReference>
<dbReference type="InterPro" id="IPR002219">
    <property type="entry name" value="PKC_DAG/PE"/>
</dbReference>
<dbReference type="PROSITE" id="PS00479">
    <property type="entry name" value="ZF_DAG_PE_1"/>
    <property type="match status" value="3"/>
</dbReference>
<gene>
    <name evidence="4" type="ORF">DERP_003910</name>
</gene>
<keyword evidence="2" id="KW-0862">Zinc</keyword>
<keyword evidence="1" id="KW-0479">Metal-binding</keyword>
<evidence type="ECO:0000256" key="1">
    <source>
        <dbReference type="ARBA" id="ARBA00022723"/>
    </source>
</evidence>
<dbReference type="PANTHER" id="PTHR22968">
    <property type="entry name" value="PROTEIN KINASE C, MU"/>
    <property type="match status" value="1"/>
</dbReference>
<feature type="domain" description="Phorbol-ester/DAG-type" evidence="3">
    <location>
        <begin position="268"/>
        <end position="318"/>
    </location>
</feature>
<feature type="domain" description="Phorbol-ester/DAG-type" evidence="3">
    <location>
        <begin position="18"/>
        <end position="68"/>
    </location>
</feature>
<dbReference type="PROSITE" id="PS50081">
    <property type="entry name" value="ZF_DAG_PE_2"/>
    <property type="match status" value="4"/>
</dbReference>
<feature type="domain" description="Phorbol-ester/DAG-type" evidence="3">
    <location>
        <begin position="195"/>
        <end position="245"/>
    </location>
</feature>
<evidence type="ECO:0000256" key="2">
    <source>
        <dbReference type="ARBA" id="ARBA00022833"/>
    </source>
</evidence>
<dbReference type="SMART" id="SM00109">
    <property type="entry name" value="C1"/>
    <property type="match status" value="4"/>
</dbReference>
<name>A0ABQ8J878_DERPT</name>
<evidence type="ECO:0000313" key="4">
    <source>
        <dbReference type="EMBL" id="KAH9418585.1"/>
    </source>
</evidence>
<evidence type="ECO:0000259" key="3">
    <source>
        <dbReference type="PROSITE" id="PS50081"/>
    </source>
</evidence>
<accession>A0ABQ8J878</accession>
<evidence type="ECO:0000313" key="5">
    <source>
        <dbReference type="Proteomes" id="UP000887458"/>
    </source>
</evidence>
<sequence length="352" mass="39581">MPCITSKKTRTRVQPINGHQFVETSLRQPTFCSFCDGFIFGIRKQGHQCQNCRMVVHKHCHQWITIKCSRNLQWFDHYSACGIIDNHQQRAHHFQTKTFITPTYCNHCGSLIYGCINQGVQCDICQMHIHHRCRENVGNYCDGGGGSGRKTSFYCLKIPFFLAAKVKIGANKITKTTSKMPCTTSTNPRVHPINGHRFVATLLRQPTFCSHCNGFIFGIGKQGYQCQDCRMVVHKRCHQSVTINCPTNQHLVDDSAAADAVVDDHQQPHHFQPKTFTTPTYCNHCGSLIYGCINQGVRCNGCQMHIHHRCRKNVGDYCGMAGGDRQQQFAQCMTCSGHQGPQMVAAANISVA</sequence>